<dbReference type="SUPFAM" id="SSF103481">
    <property type="entry name" value="Multidrug resistance efflux transporter EmrE"/>
    <property type="match status" value="2"/>
</dbReference>
<dbReference type="PANTHER" id="PTHR32322:SF2">
    <property type="entry name" value="EAMA DOMAIN-CONTAINING PROTEIN"/>
    <property type="match status" value="1"/>
</dbReference>
<protein>
    <submittedName>
        <fullName evidence="8">Peptide ABC transporter ATP-binding protein</fullName>
    </submittedName>
</protein>
<feature type="transmembrane region" description="Helical" evidence="6">
    <location>
        <begin position="189"/>
        <end position="209"/>
    </location>
</feature>
<dbReference type="PANTHER" id="PTHR32322">
    <property type="entry name" value="INNER MEMBRANE TRANSPORTER"/>
    <property type="match status" value="1"/>
</dbReference>
<gene>
    <name evidence="8" type="ORF">GCM10010842_36550</name>
</gene>
<keyword evidence="8" id="KW-0067">ATP-binding</keyword>
<evidence type="ECO:0000256" key="4">
    <source>
        <dbReference type="ARBA" id="ARBA00022989"/>
    </source>
</evidence>
<comment type="caution">
    <text evidence="8">The sequence shown here is derived from an EMBL/GenBank/DDBJ whole genome shotgun (WGS) entry which is preliminary data.</text>
</comment>
<dbReference type="EMBL" id="BMOR01000031">
    <property type="protein sequence ID" value="GGN46222.1"/>
    <property type="molecule type" value="Genomic_DNA"/>
</dbReference>
<feature type="transmembrane region" description="Helical" evidence="6">
    <location>
        <begin position="277"/>
        <end position="296"/>
    </location>
</feature>
<keyword evidence="5 6" id="KW-0472">Membrane</keyword>
<dbReference type="RefSeq" id="WP_189059232.1">
    <property type="nucleotide sequence ID" value="NZ_BMOR01000031.1"/>
</dbReference>
<comment type="subcellular location">
    <subcellularLocation>
        <location evidence="1">Membrane</location>
        <topology evidence="1">Multi-pass membrane protein</topology>
    </subcellularLocation>
</comment>
<evidence type="ECO:0000256" key="5">
    <source>
        <dbReference type="ARBA" id="ARBA00023136"/>
    </source>
</evidence>
<feature type="transmembrane region" description="Helical" evidence="6">
    <location>
        <begin position="221"/>
        <end position="240"/>
    </location>
</feature>
<dbReference type="Gene3D" id="1.10.3730.20">
    <property type="match status" value="1"/>
</dbReference>
<dbReference type="Proteomes" id="UP000645517">
    <property type="component" value="Unassembled WGS sequence"/>
</dbReference>
<evidence type="ECO:0000259" key="7">
    <source>
        <dbReference type="Pfam" id="PF00892"/>
    </source>
</evidence>
<name>A0ABQ2JJ03_9DEIO</name>
<organism evidence="8 9">
    <name type="scientific">Deinococcus daejeonensis</name>
    <dbReference type="NCBI Taxonomy" id="1007098"/>
    <lineage>
        <taxon>Bacteria</taxon>
        <taxon>Thermotogati</taxon>
        <taxon>Deinococcota</taxon>
        <taxon>Deinococci</taxon>
        <taxon>Deinococcales</taxon>
        <taxon>Deinococcaceae</taxon>
        <taxon>Deinococcus</taxon>
    </lineage>
</organism>
<evidence type="ECO:0000313" key="9">
    <source>
        <dbReference type="Proteomes" id="UP000645517"/>
    </source>
</evidence>
<dbReference type="InterPro" id="IPR000620">
    <property type="entry name" value="EamA_dom"/>
</dbReference>
<evidence type="ECO:0000256" key="3">
    <source>
        <dbReference type="ARBA" id="ARBA00022692"/>
    </source>
</evidence>
<feature type="transmembrane region" description="Helical" evidence="6">
    <location>
        <begin position="252"/>
        <end position="271"/>
    </location>
</feature>
<dbReference type="GO" id="GO:0005524">
    <property type="term" value="F:ATP binding"/>
    <property type="evidence" value="ECO:0007669"/>
    <property type="project" value="UniProtKB-KW"/>
</dbReference>
<feature type="domain" description="EamA" evidence="7">
    <location>
        <begin position="168"/>
        <end position="293"/>
    </location>
</feature>
<reference evidence="9" key="1">
    <citation type="journal article" date="2019" name="Int. J. Syst. Evol. Microbiol.">
        <title>The Global Catalogue of Microorganisms (GCM) 10K type strain sequencing project: providing services to taxonomists for standard genome sequencing and annotation.</title>
        <authorList>
            <consortium name="The Broad Institute Genomics Platform"/>
            <consortium name="The Broad Institute Genome Sequencing Center for Infectious Disease"/>
            <person name="Wu L."/>
            <person name="Ma J."/>
        </authorList>
    </citation>
    <scope>NUCLEOTIDE SEQUENCE [LARGE SCALE GENOMIC DNA]</scope>
    <source>
        <strain evidence="9">JCM 16918</strain>
    </source>
</reference>
<feature type="transmembrane region" description="Helical" evidence="6">
    <location>
        <begin position="39"/>
        <end position="61"/>
    </location>
</feature>
<sequence>MPRLRFAPAAFLSAAPLLFVLLWSTGFLGTKGAARNADPFAFLTVRFVLAAGLMALLTAALRAPWPTRAQAGRAAVTGLLLHAGYLGGVTTAIWLGLPAGVTSVLVGMQPLLTGLLSWPVLGERVTARQWAGLALGFVGVLLVMEGRVLGDLHGSLGNPAALGAAGFALLCTTAGTLYQRRVGADMPLLGGTTAQYVASAAALGAVTLARGGGEIHWNAEFILSLTWLVLVLSVGAILLLMRLLRDLPAARVNSLFYLVPPLAVLESWLLYGERLSAASLAGLALCVAGVALAAAAPRPAARAGGS</sequence>
<accession>A0ABQ2JJ03</accession>
<dbReference type="InterPro" id="IPR050638">
    <property type="entry name" value="AA-Vitamin_Transporters"/>
</dbReference>
<proteinExistence type="inferred from homology"/>
<feature type="transmembrane region" description="Helical" evidence="6">
    <location>
        <begin position="130"/>
        <end position="150"/>
    </location>
</feature>
<evidence type="ECO:0000256" key="6">
    <source>
        <dbReference type="SAM" id="Phobius"/>
    </source>
</evidence>
<keyword evidence="9" id="KW-1185">Reference proteome</keyword>
<keyword evidence="3 6" id="KW-0812">Transmembrane</keyword>
<dbReference type="InterPro" id="IPR037185">
    <property type="entry name" value="EmrE-like"/>
</dbReference>
<keyword evidence="4 6" id="KW-1133">Transmembrane helix</keyword>
<feature type="transmembrane region" description="Helical" evidence="6">
    <location>
        <begin position="101"/>
        <end position="118"/>
    </location>
</feature>
<feature type="domain" description="EamA" evidence="7">
    <location>
        <begin position="17"/>
        <end position="144"/>
    </location>
</feature>
<feature type="transmembrane region" description="Helical" evidence="6">
    <location>
        <begin position="156"/>
        <end position="177"/>
    </location>
</feature>
<keyword evidence="8" id="KW-0547">Nucleotide-binding</keyword>
<comment type="similarity">
    <text evidence="2">Belongs to the EamA transporter family.</text>
</comment>
<evidence type="ECO:0000256" key="1">
    <source>
        <dbReference type="ARBA" id="ARBA00004141"/>
    </source>
</evidence>
<evidence type="ECO:0000313" key="8">
    <source>
        <dbReference type="EMBL" id="GGN46222.1"/>
    </source>
</evidence>
<feature type="transmembrane region" description="Helical" evidence="6">
    <location>
        <begin position="73"/>
        <end position="95"/>
    </location>
</feature>
<evidence type="ECO:0000256" key="2">
    <source>
        <dbReference type="ARBA" id="ARBA00007362"/>
    </source>
</evidence>
<dbReference type="Pfam" id="PF00892">
    <property type="entry name" value="EamA"/>
    <property type="match status" value="2"/>
</dbReference>